<evidence type="ECO:0000313" key="2">
    <source>
        <dbReference type="Proteomes" id="UP000824890"/>
    </source>
</evidence>
<organism evidence="1 2">
    <name type="scientific">Brassica napus</name>
    <name type="common">Rape</name>
    <dbReference type="NCBI Taxonomy" id="3708"/>
    <lineage>
        <taxon>Eukaryota</taxon>
        <taxon>Viridiplantae</taxon>
        <taxon>Streptophyta</taxon>
        <taxon>Embryophyta</taxon>
        <taxon>Tracheophyta</taxon>
        <taxon>Spermatophyta</taxon>
        <taxon>Magnoliopsida</taxon>
        <taxon>eudicotyledons</taxon>
        <taxon>Gunneridae</taxon>
        <taxon>Pentapetalae</taxon>
        <taxon>rosids</taxon>
        <taxon>malvids</taxon>
        <taxon>Brassicales</taxon>
        <taxon>Brassicaceae</taxon>
        <taxon>Brassiceae</taxon>
        <taxon>Brassica</taxon>
    </lineage>
</organism>
<sequence>MKNVRRKTTTSFISAPKTLLSASSLPISIRAATVSVDEEDPFEPTRFITAFST</sequence>
<accession>A0ABQ8AF43</accession>
<name>A0ABQ8AF43_BRANA</name>
<dbReference type="EMBL" id="JAGKQM010000013">
    <property type="protein sequence ID" value="KAH0891154.1"/>
    <property type="molecule type" value="Genomic_DNA"/>
</dbReference>
<gene>
    <name evidence="1" type="ORF">HID58_053583</name>
</gene>
<dbReference type="Proteomes" id="UP000824890">
    <property type="component" value="Unassembled WGS sequence"/>
</dbReference>
<reference evidence="1 2" key="1">
    <citation type="submission" date="2021-05" db="EMBL/GenBank/DDBJ databases">
        <title>Genome Assembly of Synthetic Allotetraploid Brassica napus Reveals Homoeologous Exchanges between Subgenomes.</title>
        <authorList>
            <person name="Davis J.T."/>
        </authorList>
    </citation>
    <scope>NUCLEOTIDE SEQUENCE [LARGE SCALE GENOMIC DNA]</scope>
    <source>
        <strain evidence="2">cv. Da-Ae</strain>
        <tissue evidence="1">Seedling</tissue>
    </source>
</reference>
<comment type="caution">
    <text evidence="1">The sequence shown here is derived from an EMBL/GenBank/DDBJ whole genome shotgun (WGS) entry which is preliminary data.</text>
</comment>
<keyword evidence="2" id="KW-1185">Reference proteome</keyword>
<evidence type="ECO:0000313" key="1">
    <source>
        <dbReference type="EMBL" id="KAH0891154.1"/>
    </source>
</evidence>
<protein>
    <submittedName>
        <fullName evidence="1">Uncharacterized protein</fullName>
    </submittedName>
</protein>
<proteinExistence type="predicted"/>